<evidence type="ECO:0000313" key="1">
    <source>
        <dbReference type="EMBL" id="RBP41429.1"/>
    </source>
</evidence>
<sequence length="281" mass="32134">MMAIGFDLRLHAAPFYKKLWIPYYELPTSDFGVESGEEGVADALTAHGIGLNWGDLVRLSKACKIGAMLLPGKWPRKFRDELLGSQHNACIQQMLWLSRFKQPQDVEIEPRPFPGCKKRPDWRFRSSAQVINLEVKYRSGDWIRRVDGSKYSPARAGPFDDIAPKFPLRHEGELNLVGLTVLAPIDTALVREADAFLERTPTIDAVFLWSEHHGEEPESVMRPAGNGFPKLFYNDGDEEDRCHIGIIRHVWRKSEERRNFKMSDMPEFIDKISAEDQNKPG</sequence>
<reference evidence="1 2" key="1">
    <citation type="submission" date="2018-06" db="EMBL/GenBank/DDBJ databases">
        <title>Genomic Encyclopedia of Type Strains, Phase IV (KMG-IV): sequencing the most valuable type-strain genomes for metagenomic binning, comparative biology and taxonomic classification.</title>
        <authorList>
            <person name="Goeker M."/>
        </authorList>
    </citation>
    <scope>NUCLEOTIDE SEQUENCE [LARGE SCALE GENOMIC DNA]</scope>
    <source>
        <strain evidence="1 2">DSM 25532</strain>
    </source>
</reference>
<comment type="caution">
    <text evidence="1">The sequence shown here is derived from an EMBL/GenBank/DDBJ whole genome shotgun (WGS) entry which is preliminary data.</text>
</comment>
<keyword evidence="2" id="KW-1185">Reference proteome</keyword>
<evidence type="ECO:0000313" key="2">
    <source>
        <dbReference type="Proteomes" id="UP000253426"/>
    </source>
</evidence>
<gene>
    <name evidence="1" type="ORF">DES53_107261</name>
</gene>
<accession>A0A366HIK0</accession>
<proteinExistence type="predicted"/>
<protein>
    <submittedName>
        <fullName evidence="1">Uncharacterized protein</fullName>
    </submittedName>
</protein>
<dbReference type="Proteomes" id="UP000253426">
    <property type="component" value="Unassembled WGS sequence"/>
</dbReference>
<dbReference type="AlphaFoldDB" id="A0A366HIK0"/>
<name>A0A366HIK0_9BACT</name>
<organism evidence="1 2">
    <name type="scientific">Roseimicrobium gellanilyticum</name>
    <dbReference type="NCBI Taxonomy" id="748857"/>
    <lineage>
        <taxon>Bacteria</taxon>
        <taxon>Pseudomonadati</taxon>
        <taxon>Verrucomicrobiota</taxon>
        <taxon>Verrucomicrobiia</taxon>
        <taxon>Verrucomicrobiales</taxon>
        <taxon>Verrucomicrobiaceae</taxon>
        <taxon>Roseimicrobium</taxon>
    </lineage>
</organism>
<dbReference type="EMBL" id="QNRR01000007">
    <property type="protein sequence ID" value="RBP41429.1"/>
    <property type="molecule type" value="Genomic_DNA"/>
</dbReference>